<protein>
    <submittedName>
        <fullName evidence="8">S8 family serine peptidase</fullName>
    </submittedName>
</protein>
<feature type="domain" description="Peptidase S8/S53" evidence="7">
    <location>
        <begin position="434"/>
        <end position="524"/>
    </location>
</feature>
<dbReference type="InterPro" id="IPR029058">
    <property type="entry name" value="AB_hydrolase_fold"/>
</dbReference>
<evidence type="ECO:0000256" key="6">
    <source>
        <dbReference type="SAM" id="MobiDB-lite"/>
    </source>
</evidence>
<evidence type="ECO:0000256" key="2">
    <source>
        <dbReference type="ARBA" id="ARBA00022670"/>
    </source>
</evidence>
<dbReference type="PANTHER" id="PTHR43806">
    <property type="entry name" value="PEPTIDASE S8"/>
    <property type="match status" value="1"/>
</dbReference>
<dbReference type="Pfam" id="PF02450">
    <property type="entry name" value="LCAT"/>
    <property type="match status" value="1"/>
</dbReference>
<dbReference type="RefSeq" id="WP_345864256.1">
    <property type="nucleotide sequence ID" value="NZ_JBDIMF010000002.1"/>
</dbReference>
<sequence>MDPALQELIAEGRPEDEVAIVVRLQDKAEPPVGMRLISRFGPVATARAQRDELARLHADPAIASLKAPRLYAKELDAIHEPLGVALEGIEDSQPGDERRPAGLAETGKGTIVCVIDWSCDFAHPDFRHPDGRTRLLALWDQRIGRAENRYGYGRMHDRAAIDRALLQQDPFVALGYPCTDRAHGTHVMGIAAGNGRAGGPAGVAPEADLIFVHLGNGGEDLGSSIELLEAVDFAVRMAGDRPLAINFSLGRHAGPHDGTLLIERAIDWLLMNRPGTAIVQSTGNYYSRDVHMNGRISEARIARLPFRLGRRDTQPVSVEIWYKGADEFIASARGPDGVAAQAPLGGKAELRTAAGQEVGRLYHRRNDPNNGDNLINLFLNPHAKSGAWELQIEGIDVVDGRWHAWIERNAACAPCQGQFPSDLSASDGTTGSICNALRTIAVGAYDGHDPAHPLPPFSSVGPTRDGRRKPLLAAPGVRTLSVRSRADPAAAPGYVRMSGTSMAAPLVTGTLALMLQAAGPQRISALRRCLFASLAPVSEDNARWGYGKLDIMAAVVRARALAQKPPPKVPSPAGPIEGFAAPPPPPQRGSGSGRRVVPIVVLPGIMGTRLDFTNSPLPRWDPDNAAAMLGWFRADPDDKLRGLDMRSRVTIVADGKHAGEHRRGWDQLPAGFYRPLLTAIDAAFNRGGAGAALRCPVWAMGYDWRQSNLDHAHHLASYVDLILKTEHAPQLILLTHSMGGLMARAALVAYPRLAGRIAGVIHAMQPAVGAVVAARRFRTGFTYKIDGSLGEAMAEMLKEQVGSGDGRDGWYDEGAEAKKFAANWIMQAVFSSTKLGPHPEYYARLMAGVAGANELLPSDGADRGWWPHAAKRPTISVFDLYAAGWDQGGLIPTGLRHDPAGDALAQRLAAAKAFHDRVGGRYHPVTGLLYSDGLTTDTQFDPQQRHKAGDGTVPTFSARAPDLAAPHFVHAFSGVEHAACFRNKAFRAAVIDGIAYIAGGGPALGRVQPPKFAVATQLETA</sequence>
<dbReference type="InterPro" id="IPR000209">
    <property type="entry name" value="Peptidase_S8/S53_dom"/>
</dbReference>
<dbReference type="SUPFAM" id="SSF53474">
    <property type="entry name" value="alpha/beta-Hydrolases"/>
    <property type="match status" value="1"/>
</dbReference>
<evidence type="ECO:0000256" key="5">
    <source>
        <dbReference type="PROSITE-ProRule" id="PRU01240"/>
    </source>
</evidence>
<feature type="domain" description="Peptidase S8/S53" evidence="7">
    <location>
        <begin position="107"/>
        <end position="285"/>
    </location>
</feature>
<dbReference type="SUPFAM" id="SSF52743">
    <property type="entry name" value="Subtilisin-like"/>
    <property type="match status" value="1"/>
</dbReference>
<dbReference type="Pfam" id="PF00082">
    <property type="entry name" value="Peptidase_S8"/>
    <property type="match status" value="2"/>
</dbReference>
<dbReference type="PROSITE" id="PS00138">
    <property type="entry name" value="SUBTILASE_SER"/>
    <property type="match status" value="1"/>
</dbReference>
<dbReference type="PRINTS" id="PR00723">
    <property type="entry name" value="SUBTILISIN"/>
</dbReference>
<comment type="caution">
    <text evidence="8">The sequence shown here is derived from an EMBL/GenBank/DDBJ whole genome shotgun (WGS) entry which is preliminary data.</text>
</comment>
<dbReference type="InterPro" id="IPR015500">
    <property type="entry name" value="Peptidase_S8_subtilisin-rel"/>
</dbReference>
<evidence type="ECO:0000313" key="9">
    <source>
        <dbReference type="Proteomes" id="UP001404104"/>
    </source>
</evidence>
<evidence type="ECO:0000256" key="1">
    <source>
        <dbReference type="ARBA" id="ARBA00011073"/>
    </source>
</evidence>
<dbReference type="PANTHER" id="PTHR43806:SF11">
    <property type="entry name" value="CEREVISIN-RELATED"/>
    <property type="match status" value="1"/>
</dbReference>
<dbReference type="InterPro" id="IPR003386">
    <property type="entry name" value="LACT/PDAT_acylTrfase"/>
</dbReference>
<feature type="region of interest" description="Disordered" evidence="6">
    <location>
        <begin position="564"/>
        <end position="593"/>
    </location>
</feature>
<name>A0ABU9XRL6_9SPHN</name>
<dbReference type="Proteomes" id="UP001404104">
    <property type="component" value="Unassembled WGS sequence"/>
</dbReference>
<evidence type="ECO:0000256" key="4">
    <source>
        <dbReference type="ARBA" id="ARBA00022825"/>
    </source>
</evidence>
<accession>A0ABU9XRL6</accession>
<feature type="active site" description="Charge relay system" evidence="5">
    <location>
        <position position="116"/>
    </location>
</feature>
<dbReference type="PROSITE" id="PS51892">
    <property type="entry name" value="SUBTILASE"/>
    <property type="match status" value="1"/>
</dbReference>
<reference evidence="8 9" key="1">
    <citation type="submission" date="2024-05" db="EMBL/GenBank/DDBJ databases">
        <authorList>
            <person name="Liu Q."/>
            <person name="Xin Y.-H."/>
        </authorList>
    </citation>
    <scope>NUCLEOTIDE SEQUENCE [LARGE SCALE GENOMIC DNA]</scope>
    <source>
        <strain evidence="8 9">CGMCC 1.15349</strain>
    </source>
</reference>
<keyword evidence="2 5" id="KW-0645">Protease</keyword>
<dbReference type="InterPro" id="IPR036852">
    <property type="entry name" value="Peptidase_S8/S53_dom_sf"/>
</dbReference>
<evidence type="ECO:0000259" key="7">
    <source>
        <dbReference type="Pfam" id="PF00082"/>
    </source>
</evidence>
<keyword evidence="3 5" id="KW-0378">Hydrolase</keyword>
<gene>
    <name evidence="8" type="ORF">ABC969_08570</name>
</gene>
<feature type="active site" description="Charge relay system" evidence="5">
    <location>
        <position position="183"/>
    </location>
</feature>
<dbReference type="EMBL" id="JBDIMF010000002">
    <property type="protein sequence ID" value="MEN2786470.1"/>
    <property type="molecule type" value="Genomic_DNA"/>
</dbReference>
<keyword evidence="9" id="KW-1185">Reference proteome</keyword>
<comment type="similarity">
    <text evidence="1 5">Belongs to the peptidase S8 family.</text>
</comment>
<evidence type="ECO:0000313" key="8">
    <source>
        <dbReference type="EMBL" id="MEN2786470.1"/>
    </source>
</evidence>
<organism evidence="8 9">
    <name type="scientific">Sphingomonas qilianensis</name>
    <dbReference type="NCBI Taxonomy" id="1736690"/>
    <lineage>
        <taxon>Bacteria</taxon>
        <taxon>Pseudomonadati</taxon>
        <taxon>Pseudomonadota</taxon>
        <taxon>Alphaproteobacteria</taxon>
        <taxon>Sphingomonadales</taxon>
        <taxon>Sphingomonadaceae</taxon>
        <taxon>Sphingomonas</taxon>
    </lineage>
</organism>
<evidence type="ECO:0000256" key="3">
    <source>
        <dbReference type="ARBA" id="ARBA00022801"/>
    </source>
</evidence>
<dbReference type="Gene3D" id="3.40.50.200">
    <property type="entry name" value="Peptidase S8/S53 domain"/>
    <property type="match status" value="1"/>
</dbReference>
<dbReference type="InterPro" id="IPR050131">
    <property type="entry name" value="Peptidase_S8_subtilisin-like"/>
</dbReference>
<keyword evidence="4 5" id="KW-0720">Serine protease</keyword>
<dbReference type="Gene3D" id="3.40.50.1820">
    <property type="entry name" value="alpha/beta hydrolase"/>
    <property type="match status" value="1"/>
</dbReference>
<proteinExistence type="inferred from homology"/>
<feature type="active site" description="Charge relay system" evidence="5">
    <location>
        <position position="501"/>
    </location>
</feature>
<feature type="compositionally biased region" description="Pro residues" evidence="6">
    <location>
        <begin position="564"/>
        <end position="573"/>
    </location>
</feature>
<dbReference type="Gene3D" id="2.60.120.1290">
    <property type="match status" value="1"/>
</dbReference>
<dbReference type="InterPro" id="IPR023828">
    <property type="entry name" value="Peptidase_S8_Ser-AS"/>
</dbReference>